<feature type="region of interest" description="Disordered" evidence="1">
    <location>
        <begin position="41"/>
        <end position="77"/>
    </location>
</feature>
<sequence>MRAAPPTQEADEEGATRSFSSYVFSNLSISDSKTREIASQKIPLSKSKEKKAIEQQKEEEKMLQETTASVSLHRLKL</sequence>
<protein>
    <submittedName>
        <fullName evidence="2">Unnamed protein product</fullName>
    </submittedName>
</protein>
<accession>A0A9W6XI63</accession>
<dbReference type="EMBL" id="BSXT01001143">
    <property type="protein sequence ID" value="GMF39211.1"/>
    <property type="molecule type" value="Genomic_DNA"/>
</dbReference>
<dbReference type="Proteomes" id="UP001165121">
    <property type="component" value="Unassembled WGS sequence"/>
</dbReference>
<feature type="compositionally biased region" description="Basic and acidic residues" evidence="1">
    <location>
        <begin position="46"/>
        <end position="63"/>
    </location>
</feature>
<evidence type="ECO:0000313" key="2">
    <source>
        <dbReference type="EMBL" id="GMF39211.1"/>
    </source>
</evidence>
<evidence type="ECO:0000256" key="1">
    <source>
        <dbReference type="SAM" id="MobiDB-lite"/>
    </source>
</evidence>
<organism evidence="2 3">
    <name type="scientific">Phytophthora fragariaefolia</name>
    <dbReference type="NCBI Taxonomy" id="1490495"/>
    <lineage>
        <taxon>Eukaryota</taxon>
        <taxon>Sar</taxon>
        <taxon>Stramenopiles</taxon>
        <taxon>Oomycota</taxon>
        <taxon>Peronosporomycetes</taxon>
        <taxon>Peronosporales</taxon>
        <taxon>Peronosporaceae</taxon>
        <taxon>Phytophthora</taxon>
    </lineage>
</organism>
<keyword evidence="3" id="KW-1185">Reference proteome</keyword>
<evidence type="ECO:0000313" key="3">
    <source>
        <dbReference type="Proteomes" id="UP001165121"/>
    </source>
</evidence>
<proteinExistence type="predicted"/>
<reference evidence="2" key="1">
    <citation type="submission" date="2023-04" db="EMBL/GenBank/DDBJ databases">
        <title>Phytophthora fragariaefolia NBRC 109709.</title>
        <authorList>
            <person name="Ichikawa N."/>
            <person name="Sato H."/>
            <person name="Tonouchi N."/>
        </authorList>
    </citation>
    <scope>NUCLEOTIDE SEQUENCE</scope>
    <source>
        <strain evidence="2">NBRC 109709</strain>
    </source>
</reference>
<dbReference type="AlphaFoldDB" id="A0A9W6XI63"/>
<comment type="caution">
    <text evidence="2">The sequence shown here is derived from an EMBL/GenBank/DDBJ whole genome shotgun (WGS) entry which is preliminary data.</text>
</comment>
<name>A0A9W6XI63_9STRA</name>
<gene>
    <name evidence="2" type="ORF">Pfra01_001157000</name>
</gene>